<gene>
    <name evidence="1" type="ORF">BV22DRAFT_1029388</name>
</gene>
<dbReference type="EMBL" id="MU266340">
    <property type="protein sequence ID" value="KAH7929537.1"/>
    <property type="molecule type" value="Genomic_DNA"/>
</dbReference>
<protein>
    <submittedName>
        <fullName evidence="1">Uncharacterized protein</fullName>
    </submittedName>
</protein>
<sequence length="344" mass="37233">MISITNYATFPRTSKPYPRLPSTKPAATTPDFYLDTLFNPTWTSGPYVFILEKPAQAPVQSYKRSTGAVAPLRSSVRTNTGISAARAAAMTANLSRPLDQSKKAMPPYFPKSYATAVKSVTLSSLNNNTVVRSPSEPVDADTLRYASKPWKNINITEVDDAAFEAASKETEEVLTWPPNLSAYTSPRPTPVSVPAFDVFTGATYLTDQNIAPPDAYMESSNLSESTVEGSPTIPAPEHRGVRVPFGVLHESAREPENDVLEKVIGLERLRRKAPPALQLDCVSENEWVDDGAYVLLAGVEMHGTSSETHETSGTQASEQLSPLAAGIQVTSILPEALSVSHQPR</sequence>
<proteinExistence type="predicted"/>
<comment type="caution">
    <text evidence="1">The sequence shown here is derived from an EMBL/GenBank/DDBJ whole genome shotgun (WGS) entry which is preliminary data.</text>
</comment>
<evidence type="ECO:0000313" key="1">
    <source>
        <dbReference type="EMBL" id="KAH7929537.1"/>
    </source>
</evidence>
<organism evidence="1 2">
    <name type="scientific">Leucogyrophana mollusca</name>
    <dbReference type="NCBI Taxonomy" id="85980"/>
    <lineage>
        <taxon>Eukaryota</taxon>
        <taxon>Fungi</taxon>
        <taxon>Dikarya</taxon>
        <taxon>Basidiomycota</taxon>
        <taxon>Agaricomycotina</taxon>
        <taxon>Agaricomycetes</taxon>
        <taxon>Agaricomycetidae</taxon>
        <taxon>Boletales</taxon>
        <taxon>Boletales incertae sedis</taxon>
        <taxon>Leucogyrophana</taxon>
    </lineage>
</organism>
<dbReference type="Proteomes" id="UP000790709">
    <property type="component" value="Unassembled WGS sequence"/>
</dbReference>
<evidence type="ECO:0000313" key="2">
    <source>
        <dbReference type="Proteomes" id="UP000790709"/>
    </source>
</evidence>
<reference evidence="1" key="1">
    <citation type="journal article" date="2021" name="New Phytol.">
        <title>Evolutionary innovations through gain and loss of genes in the ectomycorrhizal Boletales.</title>
        <authorList>
            <person name="Wu G."/>
            <person name="Miyauchi S."/>
            <person name="Morin E."/>
            <person name="Kuo A."/>
            <person name="Drula E."/>
            <person name="Varga T."/>
            <person name="Kohler A."/>
            <person name="Feng B."/>
            <person name="Cao Y."/>
            <person name="Lipzen A."/>
            <person name="Daum C."/>
            <person name="Hundley H."/>
            <person name="Pangilinan J."/>
            <person name="Johnson J."/>
            <person name="Barry K."/>
            <person name="LaButti K."/>
            <person name="Ng V."/>
            <person name="Ahrendt S."/>
            <person name="Min B."/>
            <person name="Choi I.G."/>
            <person name="Park H."/>
            <person name="Plett J.M."/>
            <person name="Magnuson J."/>
            <person name="Spatafora J.W."/>
            <person name="Nagy L.G."/>
            <person name="Henrissat B."/>
            <person name="Grigoriev I.V."/>
            <person name="Yang Z.L."/>
            <person name="Xu J."/>
            <person name="Martin F.M."/>
        </authorList>
    </citation>
    <scope>NUCLEOTIDE SEQUENCE</scope>
    <source>
        <strain evidence="1">KUC20120723A-06</strain>
    </source>
</reference>
<name>A0ACB8BXG1_9AGAM</name>
<accession>A0ACB8BXG1</accession>
<keyword evidence="2" id="KW-1185">Reference proteome</keyword>